<dbReference type="Proteomes" id="UP001283361">
    <property type="component" value="Unassembled WGS sequence"/>
</dbReference>
<keyword evidence="9" id="KW-0119">Carbohydrate metabolism</keyword>
<evidence type="ECO:0000313" key="12">
    <source>
        <dbReference type="Proteomes" id="UP001283361"/>
    </source>
</evidence>
<dbReference type="PANTHER" id="PTHR12137:SF54">
    <property type="entry name" value="CARBOHYDRATE SULFOTRANSFERASE"/>
    <property type="match status" value="1"/>
</dbReference>
<evidence type="ECO:0000256" key="9">
    <source>
        <dbReference type="RuleBase" id="RU364020"/>
    </source>
</evidence>
<keyword evidence="5 9" id="KW-1133">Transmembrane helix</keyword>
<evidence type="ECO:0000256" key="3">
    <source>
        <dbReference type="ARBA" id="ARBA00022679"/>
    </source>
</evidence>
<feature type="compositionally biased region" description="Pro residues" evidence="10">
    <location>
        <begin position="205"/>
        <end position="215"/>
    </location>
</feature>
<feature type="region of interest" description="Disordered" evidence="10">
    <location>
        <begin position="157"/>
        <end position="237"/>
    </location>
</feature>
<keyword evidence="8 9" id="KW-0325">Glycoprotein</keyword>
<evidence type="ECO:0000313" key="11">
    <source>
        <dbReference type="EMBL" id="KAK3785033.1"/>
    </source>
</evidence>
<dbReference type="GO" id="GO:0008146">
    <property type="term" value="F:sulfotransferase activity"/>
    <property type="evidence" value="ECO:0007669"/>
    <property type="project" value="InterPro"/>
</dbReference>
<evidence type="ECO:0000256" key="5">
    <source>
        <dbReference type="ARBA" id="ARBA00022989"/>
    </source>
</evidence>
<keyword evidence="12" id="KW-1185">Reference proteome</keyword>
<dbReference type="EMBL" id="JAWDGP010002177">
    <property type="protein sequence ID" value="KAK3785033.1"/>
    <property type="molecule type" value="Genomic_DNA"/>
</dbReference>
<protein>
    <recommendedName>
        <fullName evidence="9">Carbohydrate sulfotransferase</fullName>
        <ecNumber evidence="9">2.8.2.-</ecNumber>
    </recommendedName>
</protein>
<comment type="subcellular location">
    <subcellularLocation>
        <location evidence="1 9">Golgi apparatus membrane</location>
        <topology evidence="1 9">Single-pass type II membrane protein</topology>
    </subcellularLocation>
</comment>
<name>A0AAE1ABV5_9GAST</name>
<dbReference type="InterPro" id="IPR018011">
    <property type="entry name" value="Carb_sulfotrans_8-10"/>
</dbReference>
<dbReference type="GO" id="GO:0000139">
    <property type="term" value="C:Golgi membrane"/>
    <property type="evidence" value="ECO:0007669"/>
    <property type="project" value="UniProtKB-SubCell"/>
</dbReference>
<comment type="caution">
    <text evidence="11">The sequence shown here is derived from an EMBL/GenBank/DDBJ whole genome shotgun (WGS) entry which is preliminary data.</text>
</comment>
<proteinExistence type="inferred from homology"/>
<evidence type="ECO:0000256" key="8">
    <source>
        <dbReference type="ARBA" id="ARBA00023180"/>
    </source>
</evidence>
<feature type="compositionally biased region" description="Basic and acidic residues" evidence="10">
    <location>
        <begin position="157"/>
        <end position="167"/>
    </location>
</feature>
<evidence type="ECO:0000256" key="1">
    <source>
        <dbReference type="ARBA" id="ARBA00004323"/>
    </source>
</evidence>
<comment type="similarity">
    <text evidence="2 9">Belongs to the sulfotransferase 2 family.</text>
</comment>
<keyword evidence="4 9" id="KW-0812">Transmembrane</keyword>
<dbReference type="AlphaFoldDB" id="A0AAE1ABV5"/>
<keyword evidence="9" id="KW-0735">Signal-anchor</keyword>
<dbReference type="EC" id="2.8.2.-" evidence="9"/>
<dbReference type="Pfam" id="PF03567">
    <property type="entry name" value="Sulfotransfer_2"/>
    <property type="match status" value="1"/>
</dbReference>
<keyword evidence="6 9" id="KW-0333">Golgi apparatus</keyword>
<accession>A0AAE1ABV5</accession>
<reference evidence="11" key="1">
    <citation type="journal article" date="2023" name="G3 (Bethesda)">
        <title>A reference genome for the long-term kleptoplast-retaining sea slug Elysia crispata morphotype clarki.</title>
        <authorList>
            <person name="Eastman K.E."/>
            <person name="Pendleton A.L."/>
            <person name="Shaikh M.A."/>
            <person name="Suttiyut T."/>
            <person name="Ogas R."/>
            <person name="Tomko P."/>
            <person name="Gavelis G."/>
            <person name="Widhalm J.R."/>
            <person name="Wisecaver J.H."/>
        </authorList>
    </citation>
    <scope>NUCLEOTIDE SEQUENCE</scope>
    <source>
        <strain evidence="11">ECLA1</strain>
    </source>
</reference>
<evidence type="ECO:0000256" key="10">
    <source>
        <dbReference type="SAM" id="MobiDB-lite"/>
    </source>
</evidence>
<sequence length="523" mass="58923">MMSLDLVTNNSATFRHILWVAWNVLKPNWYKQRELRGTRFQSFYLLQEKGRRGVDGAVGRSIVRRMMRSVATVAKITLVCLNIWVLAVVLVVSLGHWRVFETVDSSSMYDDSHLIVMRELKEDADRKLPIMAMSVTNISEVESYYVPADHDTIFNLDTIDKENDPGKAKGGGGGAAAKPAAKPAAPVKKAEVASSIGGKKSAPPVANPQPPAPPKPKPKAGSAPAPPPQVPPKSSSYTKLKNLQHSCQQRHSQKLPYDKIPASKLSYIVYDEKHKFLYCQIPGAALNEMRKIMLITTKVVNKSSPSLIPGGDVFGKYGKSLKRLADITDAAQRAKILSSYYKVLFVRDPLERLLETYKTKFKAPTSKYFHQVFGSGIIKKYRKGASESEVKSGSSVRFSEFVRYIVDAEHEGKILFNEHWQQYYKQCHPCMVDYNFVGTHENAETDIRNLLRQVKADKEVKPPYANSKQTLSEKELTAAYKVIDVHTLKRLYKVYEADYTLFSYKCPSFLHSMLAADDVFHDY</sequence>
<gene>
    <name evidence="11" type="ORF">RRG08_037985</name>
</gene>
<feature type="compositionally biased region" description="Low complexity" evidence="10">
    <location>
        <begin position="176"/>
        <end position="187"/>
    </location>
</feature>
<dbReference type="InterPro" id="IPR005331">
    <property type="entry name" value="Sulfotransferase"/>
</dbReference>
<dbReference type="PANTHER" id="PTHR12137">
    <property type="entry name" value="CARBOHYDRATE SULFOTRANSFERASE"/>
    <property type="match status" value="1"/>
</dbReference>
<evidence type="ECO:0000256" key="7">
    <source>
        <dbReference type="ARBA" id="ARBA00023136"/>
    </source>
</evidence>
<keyword evidence="3 9" id="KW-0808">Transferase</keyword>
<evidence type="ECO:0000256" key="2">
    <source>
        <dbReference type="ARBA" id="ARBA00006339"/>
    </source>
</evidence>
<evidence type="ECO:0000256" key="4">
    <source>
        <dbReference type="ARBA" id="ARBA00022692"/>
    </source>
</evidence>
<dbReference type="GO" id="GO:0016051">
    <property type="term" value="P:carbohydrate biosynthetic process"/>
    <property type="evidence" value="ECO:0007669"/>
    <property type="project" value="InterPro"/>
</dbReference>
<keyword evidence="7 9" id="KW-0472">Membrane</keyword>
<feature type="transmembrane region" description="Helical" evidence="9">
    <location>
        <begin position="73"/>
        <end position="97"/>
    </location>
</feature>
<organism evidence="11 12">
    <name type="scientific">Elysia crispata</name>
    <name type="common">lettuce slug</name>
    <dbReference type="NCBI Taxonomy" id="231223"/>
    <lineage>
        <taxon>Eukaryota</taxon>
        <taxon>Metazoa</taxon>
        <taxon>Spiralia</taxon>
        <taxon>Lophotrochozoa</taxon>
        <taxon>Mollusca</taxon>
        <taxon>Gastropoda</taxon>
        <taxon>Heterobranchia</taxon>
        <taxon>Euthyneura</taxon>
        <taxon>Panpulmonata</taxon>
        <taxon>Sacoglossa</taxon>
        <taxon>Placobranchoidea</taxon>
        <taxon>Plakobranchidae</taxon>
        <taxon>Elysia</taxon>
    </lineage>
</organism>
<evidence type="ECO:0000256" key="6">
    <source>
        <dbReference type="ARBA" id="ARBA00023034"/>
    </source>
</evidence>